<organism evidence="2 3">
    <name type="scientific">Olea europaea subsp. europaea</name>
    <dbReference type="NCBI Taxonomy" id="158383"/>
    <lineage>
        <taxon>Eukaryota</taxon>
        <taxon>Viridiplantae</taxon>
        <taxon>Streptophyta</taxon>
        <taxon>Embryophyta</taxon>
        <taxon>Tracheophyta</taxon>
        <taxon>Spermatophyta</taxon>
        <taxon>Magnoliopsida</taxon>
        <taxon>eudicotyledons</taxon>
        <taxon>Gunneridae</taxon>
        <taxon>Pentapetalae</taxon>
        <taxon>asterids</taxon>
        <taxon>lamiids</taxon>
        <taxon>Lamiales</taxon>
        <taxon>Oleaceae</taxon>
        <taxon>Oleeae</taxon>
        <taxon>Olea</taxon>
    </lineage>
</organism>
<keyword evidence="3" id="KW-1185">Reference proteome</keyword>
<proteinExistence type="predicted"/>
<evidence type="ECO:0000256" key="1">
    <source>
        <dbReference type="SAM" id="MobiDB-lite"/>
    </source>
</evidence>
<comment type="caution">
    <text evidence="2">The sequence shown here is derived from an EMBL/GenBank/DDBJ whole genome shotgun (WGS) entry which is preliminary data.</text>
</comment>
<dbReference type="EMBL" id="CACTIH010001839">
    <property type="protein sequence ID" value="CAA2965240.1"/>
    <property type="molecule type" value="Genomic_DNA"/>
</dbReference>
<feature type="region of interest" description="Disordered" evidence="1">
    <location>
        <begin position="1"/>
        <end position="24"/>
    </location>
</feature>
<name>A0A8S0QCR4_OLEEU</name>
<dbReference type="Gramene" id="OE9A022644T1">
    <property type="protein sequence ID" value="OE9A022644C1"/>
    <property type="gene ID" value="OE9A022644"/>
</dbReference>
<reference evidence="2 3" key="1">
    <citation type="submission" date="2019-12" db="EMBL/GenBank/DDBJ databases">
        <authorList>
            <person name="Alioto T."/>
            <person name="Alioto T."/>
            <person name="Gomez Garrido J."/>
        </authorList>
    </citation>
    <scope>NUCLEOTIDE SEQUENCE [LARGE SCALE GENOMIC DNA]</scope>
</reference>
<evidence type="ECO:0000313" key="2">
    <source>
        <dbReference type="EMBL" id="CAA2965240.1"/>
    </source>
</evidence>
<evidence type="ECO:0000313" key="3">
    <source>
        <dbReference type="Proteomes" id="UP000594638"/>
    </source>
</evidence>
<accession>A0A8S0QCR4</accession>
<protein>
    <submittedName>
        <fullName evidence="2">Uncharacterized protein</fullName>
    </submittedName>
</protein>
<gene>
    <name evidence="2" type="ORF">OLEA9_A022644</name>
</gene>
<dbReference type="Proteomes" id="UP000594638">
    <property type="component" value="Unassembled WGS sequence"/>
</dbReference>
<sequence>MTTSVPTVVRNGDEGDGQTPFGIVVGESTVPETMRLGRDLKSVNLPCFHSVIAKELMGCKEKKNRHVDRCAVFR</sequence>
<dbReference type="AlphaFoldDB" id="A0A8S0QCR4"/>